<dbReference type="Pfam" id="PF00126">
    <property type="entry name" value="HTH_1"/>
    <property type="match status" value="1"/>
</dbReference>
<dbReference type="PRINTS" id="PR00039">
    <property type="entry name" value="HTHLYSR"/>
</dbReference>
<dbReference type="KEGG" id="dti:Desti_5522"/>
<keyword evidence="3" id="KW-0238">DNA-binding</keyword>
<dbReference type="OrthoDB" id="5338251at2"/>
<evidence type="ECO:0000313" key="7">
    <source>
        <dbReference type="Proteomes" id="UP000006055"/>
    </source>
</evidence>
<evidence type="ECO:0000256" key="3">
    <source>
        <dbReference type="ARBA" id="ARBA00023125"/>
    </source>
</evidence>
<proteinExistence type="inferred from homology"/>
<dbReference type="InterPro" id="IPR000847">
    <property type="entry name" value="LysR_HTH_N"/>
</dbReference>
<evidence type="ECO:0000256" key="4">
    <source>
        <dbReference type="ARBA" id="ARBA00023163"/>
    </source>
</evidence>
<evidence type="ECO:0000259" key="5">
    <source>
        <dbReference type="PROSITE" id="PS50931"/>
    </source>
</evidence>
<dbReference type="HOGENOM" id="CLU_039613_6_1_7"/>
<dbReference type="RefSeq" id="WP_014813200.1">
    <property type="nucleotide sequence ID" value="NC_018025.1"/>
</dbReference>
<dbReference type="InterPro" id="IPR036390">
    <property type="entry name" value="WH_DNA-bd_sf"/>
</dbReference>
<dbReference type="InterPro" id="IPR036388">
    <property type="entry name" value="WH-like_DNA-bd_sf"/>
</dbReference>
<sequence length="300" mass="34161">MEWQQIIGFYHVARLGSFTRAAEATFRTQPALSQQVSALEKELGCILIERIGRQKLRLTEAGMEFFKYAEEVLNKYDSFLEDLQDLQGVRKGTLTVAAPFTTLYHLFPRIFLEYAGKFPEVQITILDRPQKTVIDLIKAGEIDFGFVLESMLPAGFASWRWKKVSSVLMVPSGHPLLAEKPVTLDSVVQHPLILPPRGSLHSRFSEVEELLQKQGLSYRVIMESSNVELSSLYVEMGLGVSFATVVNRASILKGRKIEFIPLDHYFKDDYVVVSGRKNRRLSSPKSEFLNMILKKRIMET</sequence>
<accession>I4CEW3</accession>
<evidence type="ECO:0000256" key="2">
    <source>
        <dbReference type="ARBA" id="ARBA00023015"/>
    </source>
</evidence>
<dbReference type="GO" id="GO:0003700">
    <property type="term" value="F:DNA-binding transcription factor activity"/>
    <property type="evidence" value="ECO:0007669"/>
    <property type="project" value="InterPro"/>
</dbReference>
<dbReference type="PANTHER" id="PTHR30419">
    <property type="entry name" value="HTH-TYPE TRANSCRIPTIONAL REGULATOR YBHD"/>
    <property type="match status" value="1"/>
</dbReference>
<name>I4CEW3_DESTA</name>
<dbReference type="GO" id="GO:0003677">
    <property type="term" value="F:DNA binding"/>
    <property type="evidence" value="ECO:0007669"/>
    <property type="project" value="UniProtKB-KW"/>
</dbReference>
<feature type="domain" description="HTH lysR-type" evidence="5">
    <location>
        <begin position="1"/>
        <end position="59"/>
    </location>
</feature>
<dbReference type="FunFam" id="1.10.10.10:FF:000001">
    <property type="entry name" value="LysR family transcriptional regulator"/>
    <property type="match status" value="1"/>
</dbReference>
<dbReference type="PANTHER" id="PTHR30419:SF8">
    <property type="entry name" value="NITROGEN ASSIMILATION TRANSCRIPTIONAL ACTIVATOR-RELATED"/>
    <property type="match status" value="1"/>
</dbReference>
<dbReference type="Pfam" id="PF03466">
    <property type="entry name" value="LysR_substrate"/>
    <property type="match status" value="1"/>
</dbReference>
<keyword evidence="7" id="KW-1185">Reference proteome</keyword>
<keyword evidence="2" id="KW-0805">Transcription regulation</keyword>
<dbReference type="AlphaFoldDB" id="I4CEW3"/>
<dbReference type="Gene3D" id="3.40.190.290">
    <property type="match status" value="1"/>
</dbReference>
<reference evidence="7" key="1">
    <citation type="submission" date="2012-06" db="EMBL/GenBank/DDBJ databases">
        <title>Complete sequence of chromosome of Desulfomonile tiedjei DSM 6799.</title>
        <authorList>
            <person name="Lucas S."/>
            <person name="Copeland A."/>
            <person name="Lapidus A."/>
            <person name="Glavina del Rio T."/>
            <person name="Dalin E."/>
            <person name="Tice H."/>
            <person name="Bruce D."/>
            <person name="Goodwin L."/>
            <person name="Pitluck S."/>
            <person name="Peters L."/>
            <person name="Ovchinnikova G."/>
            <person name="Zeytun A."/>
            <person name="Lu M."/>
            <person name="Kyrpides N."/>
            <person name="Mavromatis K."/>
            <person name="Ivanova N."/>
            <person name="Brettin T."/>
            <person name="Detter J.C."/>
            <person name="Han C."/>
            <person name="Larimer F."/>
            <person name="Land M."/>
            <person name="Hauser L."/>
            <person name="Markowitz V."/>
            <person name="Cheng J.-F."/>
            <person name="Hugenholtz P."/>
            <person name="Woyke T."/>
            <person name="Wu D."/>
            <person name="Spring S."/>
            <person name="Schroeder M."/>
            <person name="Brambilla E."/>
            <person name="Klenk H.-P."/>
            <person name="Eisen J.A."/>
        </authorList>
    </citation>
    <scope>NUCLEOTIDE SEQUENCE [LARGE SCALE GENOMIC DNA]</scope>
    <source>
        <strain evidence="7">ATCC 49306 / DSM 6799 / DCB-1</strain>
    </source>
</reference>
<dbReference type="CDD" id="cd05466">
    <property type="entry name" value="PBP2_LTTR_substrate"/>
    <property type="match status" value="1"/>
</dbReference>
<gene>
    <name evidence="6" type="ordered locus">Desti_5522</name>
</gene>
<dbReference type="Gene3D" id="1.10.10.10">
    <property type="entry name" value="Winged helix-like DNA-binding domain superfamily/Winged helix DNA-binding domain"/>
    <property type="match status" value="1"/>
</dbReference>
<dbReference type="EMBL" id="CP003360">
    <property type="protein sequence ID" value="AFM28104.1"/>
    <property type="molecule type" value="Genomic_DNA"/>
</dbReference>
<dbReference type="InterPro" id="IPR050950">
    <property type="entry name" value="HTH-type_LysR_regulators"/>
</dbReference>
<protein>
    <submittedName>
        <fullName evidence="6">Transcriptional regulator</fullName>
    </submittedName>
</protein>
<keyword evidence="4" id="KW-0804">Transcription</keyword>
<dbReference type="SUPFAM" id="SSF53850">
    <property type="entry name" value="Periplasmic binding protein-like II"/>
    <property type="match status" value="1"/>
</dbReference>
<dbReference type="PROSITE" id="PS50931">
    <property type="entry name" value="HTH_LYSR"/>
    <property type="match status" value="1"/>
</dbReference>
<dbReference type="GO" id="GO:0005829">
    <property type="term" value="C:cytosol"/>
    <property type="evidence" value="ECO:0007669"/>
    <property type="project" value="TreeGrafter"/>
</dbReference>
<dbReference type="eggNOG" id="COG0583">
    <property type="taxonomic scope" value="Bacteria"/>
</dbReference>
<dbReference type="STRING" id="706587.Desti_5522"/>
<evidence type="ECO:0000256" key="1">
    <source>
        <dbReference type="ARBA" id="ARBA00009437"/>
    </source>
</evidence>
<dbReference type="Proteomes" id="UP000006055">
    <property type="component" value="Chromosome"/>
</dbReference>
<organism evidence="6 7">
    <name type="scientific">Desulfomonile tiedjei (strain ATCC 49306 / DSM 6799 / DCB-1)</name>
    <dbReference type="NCBI Taxonomy" id="706587"/>
    <lineage>
        <taxon>Bacteria</taxon>
        <taxon>Pseudomonadati</taxon>
        <taxon>Thermodesulfobacteriota</taxon>
        <taxon>Desulfomonilia</taxon>
        <taxon>Desulfomonilales</taxon>
        <taxon>Desulfomonilaceae</taxon>
        <taxon>Desulfomonile</taxon>
    </lineage>
</organism>
<evidence type="ECO:0000313" key="6">
    <source>
        <dbReference type="EMBL" id="AFM28104.1"/>
    </source>
</evidence>
<dbReference type="InterPro" id="IPR005119">
    <property type="entry name" value="LysR_subst-bd"/>
</dbReference>
<dbReference type="SUPFAM" id="SSF46785">
    <property type="entry name" value="Winged helix' DNA-binding domain"/>
    <property type="match status" value="1"/>
</dbReference>
<comment type="similarity">
    <text evidence="1">Belongs to the LysR transcriptional regulatory family.</text>
</comment>